<evidence type="ECO:0008006" key="2">
    <source>
        <dbReference type="Google" id="ProtNLM"/>
    </source>
</evidence>
<evidence type="ECO:0000313" key="1">
    <source>
        <dbReference type="EMBL" id="GAI72248.1"/>
    </source>
</evidence>
<protein>
    <recommendedName>
        <fullName evidence="2">Cytidylate kinase-like family protein</fullName>
    </recommendedName>
</protein>
<organism evidence="1">
    <name type="scientific">marine sediment metagenome</name>
    <dbReference type="NCBI Taxonomy" id="412755"/>
    <lineage>
        <taxon>unclassified sequences</taxon>
        <taxon>metagenomes</taxon>
        <taxon>ecological metagenomes</taxon>
    </lineage>
</organism>
<dbReference type="EMBL" id="BARW01001122">
    <property type="protein sequence ID" value="GAI72248.1"/>
    <property type="molecule type" value="Genomic_DNA"/>
</dbReference>
<comment type="caution">
    <text evidence="1">The sequence shown here is derived from an EMBL/GenBank/DDBJ whole genome shotgun (WGS) entry which is preliminary data.</text>
</comment>
<dbReference type="Gene3D" id="3.40.50.300">
    <property type="entry name" value="P-loop containing nucleotide triphosphate hydrolases"/>
    <property type="match status" value="1"/>
</dbReference>
<dbReference type="InterPro" id="IPR027417">
    <property type="entry name" value="P-loop_NTPase"/>
</dbReference>
<proteinExistence type="predicted"/>
<sequence length="164" mass="18544">MKAKSRSPLSVEKLVEEQIHKWHIMGKESKKEPLPPVITVCREPGSEGRMVARQLVEQLNLDMFGGRIIHEVAKSANMSERVVRTLDEKGRSILDEIVATLERKRHLWDHQYLSHLTKVIATIGKHGRAVILGRGANFILPSDKTLKVRVIASASQIFPRQNLS</sequence>
<reference evidence="1" key="1">
    <citation type="journal article" date="2014" name="Front. Microbiol.">
        <title>High frequency of phylogenetically diverse reductive dehalogenase-homologous genes in deep subseafloor sedimentary metagenomes.</title>
        <authorList>
            <person name="Kawai M."/>
            <person name="Futagami T."/>
            <person name="Toyoda A."/>
            <person name="Takaki Y."/>
            <person name="Nishi S."/>
            <person name="Hori S."/>
            <person name="Arai W."/>
            <person name="Tsubouchi T."/>
            <person name="Morono Y."/>
            <person name="Uchiyama I."/>
            <person name="Ito T."/>
            <person name="Fujiyama A."/>
            <person name="Inagaki F."/>
            <person name="Takami H."/>
        </authorList>
    </citation>
    <scope>NUCLEOTIDE SEQUENCE</scope>
    <source>
        <strain evidence="1">Expedition CK06-06</strain>
    </source>
</reference>
<gene>
    <name evidence="1" type="ORF">S12H4_03832</name>
</gene>
<dbReference type="AlphaFoldDB" id="X1QVF1"/>
<name>X1QVF1_9ZZZZ</name>
<dbReference type="Pfam" id="PF13189">
    <property type="entry name" value="Cytidylate_kin2"/>
    <property type="match status" value="1"/>
</dbReference>
<accession>X1QVF1</accession>